<keyword evidence="2 6" id="KW-0812">Transmembrane</keyword>
<keyword evidence="3 6" id="KW-1133">Transmembrane helix</keyword>
<evidence type="ECO:0000256" key="1">
    <source>
        <dbReference type="ARBA" id="ARBA00004167"/>
    </source>
</evidence>
<evidence type="ECO:0000313" key="9">
    <source>
        <dbReference type="Proteomes" id="UP000094569"/>
    </source>
</evidence>
<keyword evidence="7" id="KW-0732">Signal</keyword>
<evidence type="ECO:0000256" key="2">
    <source>
        <dbReference type="ARBA" id="ARBA00022692"/>
    </source>
</evidence>
<dbReference type="PANTHER" id="PTHR15549">
    <property type="entry name" value="PAIRED IMMUNOGLOBULIN-LIKE TYPE 2 RECEPTOR"/>
    <property type="match status" value="1"/>
</dbReference>
<accession>A0A1E3B038</accession>
<evidence type="ECO:0000256" key="5">
    <source>
        <dbReference type="SAM" id="MobiDB-lite"/>
    </source>
</evidence>
<keyword evidence="9" id="KW-1185">Reference proteome</keyword>
<proteinExistence type="predicted"/>
<feature type="compositionally biased region" description="Low complexity" evidence="5">
    <location>
        <begin position="199"/>
        <end position="209"/>
    </location>
</feature>
<evidence type="ECO:0000256" key="6">
    <source>
        <dbReference type="SAM" id="Phobius"/>
    </source>
</evidence>
<feature type="region of interest" description="Disordered" evidence="5">
    <location>
        <begin position="109"/>
        <end position="152"/>
    </location>
</feature>
<feature type="region of interest" description="Disordered" evidence="5">
    <location>
        <begin position="189"/>
        <end position="209"/>
    </location>
</feature>
<dbReference type="GO" id="GO:0016020">
    <property type="term" value="C:membrane"/>
    <property type="evidence" value="ECO:0007669"/>
    <property type="project" value="UniProtKB-SubCell"/>
</dbReference>
<comment type="caution">
    <text evidence="8">The sequence shown here is derived from an EMBL/GenBank/DDBJ whole genome shotgun (WGS) entry which is preliminary data.</text>
</comment>
<comment type="subcellular location">
    <subcellularLocation>
        <location evidence="1">Membrane</location>
        <topology evidence="1">Single-pass membrane protein</topology>
    </subcellularLocation>
</comment>
<evidence type="ECO:0000256" key="7">
    <source>
        <dbReference type="SAM" id="SignalP"/>
    </source>
</evidence>
<organism evidence="8 9">
    <name type="scientific">Aspergillus cristatus</name>
    <name type="common">Chinese Fuzhuan brick tea-fermentation fungus</name>
    <name type="synonym">Eurotium cristatum</name>
    <dbReference type="NCBI Taxonomy" id="573508"/>
    <lineage>
        <taxon>Eukaryota</taxon>
        <taxon>Fungi</taxon>
        <taxon>Dikarya</taxon>
        <taxon>Ascomycota</taxon>
        <taxon>Pezizomycotina</taxon>
        <taxon>Eurotiomycetes</taxon>
        <taxon>Eurotiomycetidae</taxon>
        <taxon>Eurotiales</taxon>
        <taxon>Aspergillaceae</taxon>
        <taxon>Aspergillus</taxon>
        <taxon>Aspergillus subgen. Aspergillus</taxon>
    </lineage>
</organism>
<dbReference type="STRING" id="573508.A0A1E3B038"/>
<evidence type="ECO:0000256" key="4">
    <source>
        <dbReference type="ARBA" id="ARBA00023136"/>
    </source>
</evidence>
<feature type="chain" id="PRO_5009123296" description="Mid2 domain-containing protein" evidence="7">
    <location>
        <begin position="19"/>
        <end position="254"/>
    </location>
</feature>
<dbReference type="EMBL" id="JXNT01000029">
    <property type="protein sequence ID" value="ODM14288.1"/>
    <property type="molecule type" value="Genomic_DNA"/>
</dbReference>
<reference evidence="8 9" key="1">
    <citation type="journal article" date="2016" name="BMC Genomics">
        <title>Comparative genomic and transcriptomic analyses of the Fuzhuan brick tea-fermentation fungus Aspergillus cristatus.</title>
        <authorList>
            <person name="Ge Y."/>
            <person name="Wang Y."/>
            <person name="Liu Y."/>
            <person name="Tan Y."/>
            <person name="Ren X."/>
            <person name="Zhang X."/>
            <person name="Hyde K.D."/>
            <person name="Liu Y."/>
            <person name="Liu Z."/>
        </authorList>
    </citation>
    <scope>NUCLEOTIDE SEQUENCE [LARGE SCALE GENOMIC DNA]</scope>
    <source>
        <strain evidence="8 9">GZAAS20.1005</strain>
    </source>
</reference>
<protein>
    <recommendedName>
        <fullName evidence="10">Mid2 domain-containing protein</fullName>
    </recommendedName>
</protein>
<gene>
    <name evidence="8" type="ORF">SI65_10285</name>
</gene>
<dbReference type="InterPro" id="IPR051694">
    <property type="entry name" value="Immunoregulatory_rcpt-like"/>
</dbReference>
<keyword evidence="4 6" id="KW-0472">Membrane</keyword>
<dbReference type="GO" id="GO:0071944">
    <property type="term" value="C:cell periphery"/>
    <property type="evidence" value="ECO:0007669"/>
    <property type="project" value="UniProtKB-ARBA"/>
</dbReference>
<dbReference type="VEuPathDB" id="FungiDB:SI65_10285"/>
<evidence type="ECO:0000313" key="8">
    <source>
        <dbReference type="EMBL" id="ODM14288.1"/>
    </source>
</evidence>
<feature type="signal peptide" evidence="7">
    <location>
        <begin position="1"/>
        <end position="18"/>
    </location>
</feature>
<evidence type="ECO:0000256" key="3">
    <source>
        <dbReference type="ARBA" id="ARBA00022989"/>
    </source>
</evidence>
<dbReference type="OrthoDB" id="4505626at2759"/>
<dbReference type="AlphaFoldDB" id="A0A1E3B038"/>
<evidence type="ECO:0008006" key="10">
    <source>
        <dbReference type="Google" id="ProtNLM"/>
    </source>
</evidence>
<feature type="compositionally biased region" description="Low complexity" evidence="5">
    <location>
        <begin position="109"/>
        <end position="144"/>
    </location>
</feature>
<name>A0A1E3B038_ASPCR</name>
<dbReference type="Proteomes" id="UP000094569">
    <property type="component" value="Unassembled WGS sequence"/>
</dbReference>
<sequence length="254" mass="27313">MRPSWFLTSCALLQCVVAQGTWYFSWTDPSNNTHSESDSAPSTCIEIDNPLGKYFDWSASDGWCIEFWENTNCTGNPEGGHTCQSWPWRANAQYHHLRAFRVIANGSDTTTSTSTSLSSTSTSTSASVTTATSSPTDDTESSSTENDGGDSLSGGAIAGIVVGVVAGVAMLAVAAWFFLIYRRRQKASIQPGPVGTSDTGSHGTHPPGTTTFGELHDKLSERPSELMGNNTVAELSDTHRIVELDTTEIKRGYR</sequence>
<feature type="transmembrane region" description="Helical" evidence="6">
    <location>
        <begin position="156"/>
        <end position="181"/>
    </location>
</feature>